<protein>
    <submittedName>
        <fullName evidence="2">Uncharacterized protein</fullName>
    </submittedName>
</protein>
<sequence length="95" mass="10441">MSETEGGEVMSDSSEVRPTAEQIATAESKRQLYRDPFNPNTEAEVMETIKKEEAATDQKILKNTQVERGLPGNVSPKEEKVDAFGNPWGGEKSQG</sequence>
<feature type="region of interest" description="Disordered" evidence="1">
    <location>
        <begin position="56"/>
        <end position="95"/>
    </location>
</feature>
<reference evidence="2 3" key="1">
    <citation type="journal article" date="2016" name="Nat. Commun.">
        <title>Thousands of microbial genomes shed light on interconnected biogeochemical processes in an aquifer system.</title>
        <authorList>
            <person name="Anantharaman K."/>
            <person name="Brown C.T."/>
            <person name="Hug L.A."/>
            <person name="Sharon I."/>
            <person name="Castelle C.J."/>
            <person name="Probst A.J."/>
            <person name="Thomas B.C."/>
            <person name="Singh A."/>
            <person name="Wilkins M.J."/>
            <person name="Karaoz U."/>
            <person name="Brodie E.L."/>
            <person name="Williams K.H."/>
            <person name="Hubbard S.S."/>
            <person name="Banfield J.F."/>
        </authorList>
    </citation>
    <scope>NUCLEOTIDE SEQUENCE [LARGE SCALE GENOMIC DNA]</scope>
</reference>
<dbReference type="EMBL" id="MGGP01000024">
    <property type="protein sequence ID" value="OGM31548.1"/>
    <property type="molecule type" value="Genomic_DNA"/>
</dbReference>
<feature type="region of interest" description="Disordered" evidence="1">
    <location>
        <begin position="1"/>
        <end position="40"/>
    </location>
</feature>
<name>A0A1F7YXT9_9BACT</name>
<dbReference type="AlphaFoldDB" id="A0A1F7YXT9"/>
<comment type="caution">
    <text evidence="2">The sequence shown here is derived from an EMBL/GenBank/DDBJ whole genome shotgun (WGS) entry which is preliminary data.</text>
</comment>
<evidence type="ECO:0000313" key="2">
    <source>
        <dbReference type="EMBL" id="OGM31548.1"/>
    </source>
</evidence>
<evidence type="ECO:0000256" key="1">
    <source>
        <dbReference type="SAM" id="MobiDB-lite"/>
    </source>
</evidence>
<dbReference type="Proteomes" id="UP000178870">
    <property type="component" value="Unassembled WGS sequence"/>
</dbReference>
<organism evidence="2 3">
    <name type="scientific">Candidatus Woesebacteria bacterium RIFCSPHIGHO2_01_FULL_44_21</name>
    <dbReference type="NCBI Taxonomy" id="1802503"/>
    <lineage>
        <taxon>Bacteria</taxon>
        <taxon>Candidatus Woeseibacteriota</taxon>
    </lineage>
</organism>
<evidence type="ECO:0000313" key="3">
    <source>
        <dbReference type="Proteomes" id="UP000178870"/>
    </source>
</evidence>
<proteinExistence type="predicted"/>
<gene>
    <name evidence="2" type="ORF">A2803_02320</name>
</gene>
<accession>A0A1F7YXT9</accession>